<dbReference type="Ensembl" id="ENSMALT00000008105.1">
    <property type="protein sequence ID" value="ENSMALP00000007937.1"/>
    <property type="gene ID" value="ENSMALG00000005644.1"/>
</dbReference>
<dbReference type="GO" id="GO:0006357">
    <property type="term" value="P:regulation of transcription by RNA polymerase II"/>
    <property type="evidence" value="ECO:0007669"/>
    <property type="project" value="TreeGrafter"/>
</dbReference>
<keyword evidence="3" id="KW-0694">RNA-binding</keyword>
<dbReference type="Gene3D" id="3.30.70.330">
    <property type="match status" value="1"/>
</dbReference>
<dbReference type="SUPFAM" id="SSF54928">
    <property type="entry name" value="RNA-binding domain, RBD"/>
    <property type="match status" value="1"/>
</dbReference>
<evidence type="ECO:0000313" key="6">
    <source>
        <dbReference type="Proteomes" id="UP000261600"/>
    </source>
</evidence>
<dbReference type="Pfam" id="PF00076">
    <property type="entry name" value="RRM_1"/>
    <property type="match status" value="1"/>
</dbReference>
<dbReference type="PANTHER" id="PTHR15683:SF8">
    <property type="entry name" value="SCAFFOLD ATTACHMENT FACTOR B, ISOFORM B"/>
    <property type="match status" value="1"/>
</dbReference>
<proteinExistence type="predicted"/>
<dbReference type="InterPro" id="IPR000504">
    <property type="entry name" value="RRM_dom"/>
</dbReference>
<dbReference type="STRING" id="43700.ENSMALP00000007937"/>
<comment type="subcellular location">
    <subcellularLocation>
        <location evidence="1">Nucleus</location>
    </subcellularLocation>
</comment>
<dbReference type="SMART" id="SM00360">
    <property type="entry name" value="RRM"/>
    <property type="match status" value="1"/>
</dbReference>
<dbReference type="GO" id="GO:0003723">
    <property type="term" value="F:RNA binding"/>
    <property type="evidence" value="ECO:0007669"/>
    <property type="project" value="UniProtKB-UniRule"/>
</dbReference>
<dbReference type="Proteomes" id="UP000261600">
    <property type="component" value="Unplaced"/>
</dbReference>
<protein>
    <recommendedName>
        <fullName evidence="4">RRM domain-containing protein</fullName>
    </recommendedName>
</protein>
<dbReference type="InterPro" id="IPR012677">
    <property type="entry name" value="Nucleotide-bd_a/b_plait_sf"/>
</dbReference>
<evidence type="ECO:0000259" key="4">
    <source>
        <dbReference type="PROSITE" id="PS50102"/>
    </source>
</evidence>
<dbReference type="GO" id="GO:0005634">
    <property type="term" value="C:nucleus"/>
    <property type="evidence" value="ECO:0007669"/>
    <property type="project" value="UniProtKB-SubCell"/>
</dbReference>
<organism evidence="5 6">
    <name type="scientific">Monopterus albus</name>
    <name type="common">Swamp eel</name>
    <dbReference type="NCBI Taxonomy" id="43700"/>
    <lineage>
        <taxon>Eukaryota</taxon>
        <taxon>Metazoa</taxon>
        <taxon>Chordata</taxon>
        <taxon>Craniata</taxon>
        <taxon>Vertebrata</taxon>
        <taxon>Euteleostomi</taxon>
        <taxon>Actinopterygii</taxon>
        <taxon>Neopterygii</taxon>
        <taxon>Teleostei</taxon>
        <taxon>Neoteleostei</taxon>
        <taxon>Acanthomorphata</taxon>
        <taxon>Anabantaria</taxon>
        <taxon>Synbranchiformes</taxon>
        <taxon>Synbranchidae</taxon>
        <taxon>Monopterus</taxon>
    </lineage>
</organism>
<dbReference type="GO" id="GO:0043565">
    <property type="term" value="F:sequence-specific DNA binding"/>
    <property type="evidence" value="ECO:0007669"/>
    <property type="project" value="TreeGrafter"/>
</dbReference>
<dbReference type="AlphaFoldDB" id="A0A3Q3J3W5"/>
<evidence type="ECO:0000256" key="2">
    <source>
        <dbReference type="ARBA" id="ARBA00023242"/>
    </source>
</evidence>
<reference evidence="5" key="2">
    <citation type="submission" date="2025-09" db="UniProtKB">
        <authorList>
            <consortium name="Ensembl"/>
        </authorList>
    </citation>
    <scope>IDENTIFICATION</scope>
</reference>
<feature type="domain" description="RRM" evidence="4">
    <location>
        <begin position="10"/>
        <end position="79"/>
    </location>
</feature>
<evidence type="ECO:0000256" key="1">
    <source>
        <dbReference type="ARBA" id="ARBA00004123"/>
    </source>
</evidence>
<dbReference type="PANTHER" id="PTHR15683">
    <property type="entry name" value="SCAFFOLD ATTACHMENT FACTOR B-RELATED"/>
    <property type="match status" value="1"/>
</dbReference>
<keyword evidence="2" id="KW-0539">Nucleus</keyword>
<dbReference type="PROSITE" id="PS50102">
    <property type="entry name" value="RRM"/>
    <property type="match status" value="1"/>
</dbReference>
<dbReference type="GO" id="GO:0050684">
    <property type="term" value="P:regulation of mRNA processing"/>
    <property type="evidence" value="ECO:0007669"/>
    <property type="project" value="TreeGrafter"/>
</dbReference>
<dbReference type="InterPro" id="IPR035979">
    <property type="entry name" value="RBD_domain_sf"/>
</dbReference>
<evidence type="ECO:0000313" key="5">
    <source>
        <dbReference type="Ensembl" id="ENSMALP00000007937.1"/>
    </source>
</evidence>
<keyword evidence="6" id="KW-1185">Reference proteome</keyword>
<name>A0A3Q3J3W5_MONAL</name>
<accession>A0A3Q3J3W5</accession>
<sequence length="128" mass="13906">APRPIAGGGSDVVVIGLSAQIKAKDLKDVFSGYGKVVNAKIIALKANPLANRYGFITMSSGDEASKCVQCLNDTVQFGRDRWFVRHAGKPDFEARANLDGLDSTAKKSTEERLWPVAKKKLRCTEARP</sequence>
<reference evidence="5" key="1">
    <citation type="submission" date="2025-08" db="UniProtKB">
        <authorList>
            <consortium name="Ensembl"/>
        </authorList>
    </citation>
    <scope>IDENTIFICATION</scope>
</reference>
<evidence type="ECO:0000256" key="3">
    <source>
        <dbReference type="PROSITE-ProRule" id="PRU00176"/>
    </source>
</evidence>
<dbReference type="InterPro" id="IPR051738">
    <property type="entry name" value="SAF_Modulators"/>
</dbReference>